<feature type="transmembrane region" description="Helical" evidence="1">
    <location>
        <begin position="283"/>
        <end position="302"/>
    </location>
</feature>
<sequence length="380" mass="39822">MNIRKISLAAILIVLISMLCAVVYTGMSGSQYNPKTMININKAIAAILAYIAIIVIGPVPGELTVETKLKLSALAVFSPVVFGILLWPAVSPESPYELVSLSSGSLGFAGFIIFTAAAFLCGGLTAIVPGEFGLHASRAAVPLGISIAAVRSGFVTDATARLSDVSQISQTYNIFAIESFLWAVIAAAGFAGSFAARKLTNQDTGINDLKPLVKGWKQSVMAVAAITAVSMIVISILGTSPGIRDRELSAIMLQPGNGQAAFAVLAAFTLCGWAAMRYFKINYIPACIAAVILPAAIRLFAFKQEDILNLTQRYPLSFLTNPSLALTPVMIISFGMIGAVCGYWLAVLQKRNAALAGEEAAVEMANLAARTAVGVADGKP</sequence>
<proteinExistence type="predicted"/>
<feature type="transmembrane region" description="Helical" evidence="1">
    <location>
        <begin position="322"/>
        <end position="346"/>
    </location>
</feature>
<dbReference type="KEGG" id="pbas:SMSP2_01652"/>
<dbReference type="RefSeq" id="WP_146683472.1">
    <property type="nucleotide sequence ID" value="NZ_CP019646.1"/>
</dbReference>
<evidence type="ECO:0000256" key="1">
    <source>
        <dbReference type="SAM" id="Phobius"/>
    </source>
</evidence>
<keyword evidence="1" id="KW-1133">Transmembrane helix</keyword>
<name>A0A1Q2MF02_9BACT</name>
<keyword evidence="3" id="KW-1185">Reference proteome</keyword>
<feature type="transmembrane region" description="Helical" evidence="1">
    <location>
        <begin position="258"/>
        <end position="276"/>
    </location>
</feature>
<keyword evidence="1" id="KW-0812">Transmembrane</keyword>
<keyword evidence="1" id="KW-0472">Membrane</keyword>
<dbReference type="OrthoDB" id="10016151at2"/>
<evidence type="ECO:0000313" key="3">
    <source>
        <dbReference type="Proteomes" id="UP000188181"/>
    </source>
</evidence>
<dbReference type="STRING" id="1851148.SMSP2_01652"/>
<evidence type="ECO:0000313" key="2">
    <source>
        <dbReference type="EMBL" id="AQQ71281.1"/>
    </source>
</evidence>
<feature type="transmembrane region" description="Helical" evidence="1">
    <location>
        <begin position="106"/>
        <end position="128"/>
    </location>
</feature>
<feature type="transmembrane region" description="Helical" evidence="1">
    <location>
        <begin position="37"/>
        <end position="59"/>
    </location>
</feature>
<accession>A0A1Q2MF02</accession>
<organism evidence="2 3">
    <name type="scientific">Limihaloglobus sulfuriphilus</name>
    <dbReference type="NCBI Taxonomy" id="1851148"/>
    <lineage>
        <taxon>Bacteria</taxon>
        <taxon>Pseudomonadati</taxon>
        <taxon>Planctomycetota</taxon>
        <taxon>Phycisphaerae</taxon>
        <taxon>Sedimentisphaerales</taxon>
        <taxon>Sedimentisphaeraceae</taxon>
        <taxon>Limihaloglobus</taxon>
    </lineage>
</organism>
<dbReference type="AlphaFoldDB" id="A0A1Q2MF02"/>
<dbReference type="Proteomes" id="UP000188181">
    <property type="component" value="Chromosome"/>
</dbReference>
<reference evidence="3" key="1">
    <citation type="submission" date="2017-02" db="EMBL/GenBank/DDBJ databases">
        <title>Comparative genomics and description of representatives of a novel lineage of planctomycetes thriving in anoxic sediments.</title>
        <authorList>
            <person name="Spring S."/>
            <person name="Bunk B."/>
            <person name="Sproer C."/>
        </authorList>
    </citation>
    <scope>NUCLEOTIDE SEQUENCE [LARGE SCALE GENOMIC DNA]</scope>
    <source>
        <strain evidence="3">SM-Chi-D1</strain>
    </source>
</reference>
<gene>
    <name evidence="2" type="ORF">SMSP2_01652</name>
</gene>
<feature type="transmembrane region" description="Helical" evidence="1">
    <location>
        <begin position="180"/>
        <end position="199"/>
    </location>
</feature>
<feature type="transmembrane region" description="Helical" evidence="1">
    <location>
        <begin position="140"/>
        <end position="160"/>
    </location>
</feature>
<feature type="transmembrane region" description="Helical" evidence="1">
    <location>
        <begin position="71"/>
        <end position="90"/>
    </location>
</feature>
<protein>
    <submittedName>
        <fullName evidence="2">Uncharacterized protein</fullName>
    </submittedName>
</protein>
<dbReference type="EMBL" id="CP019646">
    <property type="protein sequence ID" value="AQQ71281.1"/>
    <property type="molecule type" value="Genomic_DNA"/>
</dbReference>
<feature type="transmembrane region" description="Helical" evidence="1">
    <location>
        <begin position="220"/>
        <end position="238"/>
    </location>
</feature>